<keyword evidence="2" id="KW-1185">Reference proteome</keyword>
<dbReference type="RefSeq" id="WP_129013273.1">
    <property type="nucleotide sequence ID" value="NZ_CBCSEI010000007.1"/>
</dbReference>
<comment type="caution">
    <text evidence="1">The sequence shown here is derived from an EMBL/GenBank/DDBJ whole genome shotgun (WGS) entry which is preliminary data.</text>
</comment>
<proteinExistence type="predicted"/>
<reference evidence="1 2" key="1">
    <citation type="submission" date="2017-09" db="EMBL/GenBank/DDBJ databases">
        <title>Genomics of the genus Arcobacter.</title>
        <authorList>
            <person name="Perez-Cataluna A."/>
            <person name="Figueras M.J."/>
            <person name="Salas-Masso N."/>
        </authorList>
    </citation>
    <scope>NUCLEOTIDE SEQUENCE [LARGE SCALE GENOMIC DNA]</scope>
    <source>
        <strain evidence="1 2">CECT 7834</strain>
    </source>
</reference>
<accession>A0A6M8NBS7</accession>
<gene>
    <name evidence="1" type="ORF">CP963_05685</name>
</gene>
<protein>
    <submittedName>
        <fullName evidence="1">Uncharacterized protein</fullName>
    </submittedName>
</protein>
<dbReference type="Proteomes" id="UP000290378">
    <property type="component" value="Unassembled WGS sequence"/>
</dbReference>
<dbReference type="AlphaFoldDB" id="A0A6M8NBS7"/>
<evidence type="ECO:0000313" key="1">
    <source>
        <dbReference type="EMBL" id="RXI41597.1"/>
    </source>
</evidence>
<dbReference type="EMBL" id="NXII01000006">
    <property type="protein sequence ID" value="RXI41597.1"/>
    <property type="molecule type" value="Genomic_DNA"/>
</dbReference>
<evidence type="ECO:0000313" key="2">
    <source>
        <dbReference type="Proteomes" id="UP000290378"/>
    </source>
</evidence>
<name>A0A6M8NBS7_9BACT</name>
<organism evidence="1 2">
    <name type="scientific">Arcobacter cloacae</name>
    <dbReference type="NCBI Taxonomy" id="1054034"/>
    <lineage>
        <taxon>Bacteria</taxon>
        <taxon>Pseudomonadati</taxon>
        <taxon>Campylobacterota</taxon>
        <taxon>Epsilonproteobacteria</taxon>
        <taxon>Campylobacterales</taxon>
        <taxon>Arcobacteraceae</taxon>
        <taxon>Arcobacter</taxon>
    </lineage>
</organism>
<sequence>MPQLIAMIIVVVGAMIYMFQTFGGTGDKIEGVAQKGSIITEINNIKDGVKIAARSGHIQIPTGTDPDAAKNLKGLATLSYFAEQINSQLTDTTNHSSNANIYNAISFGGTVVTTATNNSAMKISLVSNVSKAIPGIYVDMSAGSLKDNAAFLEAQIATDLASIATIDRHATAATAGALPTTGTDLEQRTPATTAPSDNSLTDGKFIIYFKDFGSNEVVK</sequence>